<dbReference type="AlphaFoldDB" id="A0A939QPI0"/>
<gene>
    <name evidence="3" type="ORF">J5V96_06490</name>
</gene>
<comment type="caution">
    <text evidence="3">The sequence shown here is derived from an EMBL/GenBank/DDBJ whole genome shotgun (WGS) entry which is preliminary data.</text>
</comment>
<feature type="region of interest" description="Disordered" evidence="1">
    <location>
        <begin position="1"/>
        <end position="66"/>
    </location>
</feature>
<proteinExistence type="predicted"/>
<reference evidence="3" key="1">
    <citation type="submission" date="2021-03" db="EMBL/GenBank/DDBJ databases">
        <title>Microbacterium sp. nov., a novel actinobacterium isolated from cow dung.</title>
        <authorList>
            <person name="Zhang L."/>
        </authorList>
    </citation>
    <scope>NUCLEOTIDE SEQUENCE</scope>
    <source>
        <strain evidence="3">NEAU-LLB</strain>
    </source>
</reference>
<evidence type="ECO:0000256" key="2">
    <source>
        <dbReference type="SAM" id="Phobius"/>
    </source>
</evidence>
<keyword evidence="4" id="KW-1185">Reference proteome</keyword>
<evidence type="ECO:0000313" key="4">
    <source>
        <dbReference type="Proteomes" id="UP000680132"/>
    </source>
</evidence>
<organism evidence="3 4">
    <name type="scientific">Microbacterium stercoris</name>
    <dbReference type="NCBI Taxonomy" id="2820289"/>
    <lineage>
        <taxon>Bacteria</taxon>
        <taxon>Bacillati</taxon>
        <taxon>Actinomycetota</taxon>
        <taxon>Actinomycetes</taxon>
        <taxon>Micrococcales</taxon>
        <taxon>Microbacteriaceae</taxon>
        <taxon>Microbacterium</taxon>
    </lineage>
</organism>
<dbReference type="EMBL" id="JAGFOA010000002">
    <property type="protein sequence ID" value="MBO3663156.1"/>
    <property type="molecule type" value="Genomic_DNA"/>
</dbReference>
<accession>A0A939QPI0</accession>
<feature type="compositionally biased region" description="Low complexity" evidence="1">
    <location>
        <begin position="22"/>
        <end position="36"/>
    </location>
</feature>
<sequence>MDGEDEWGESCTFDSKPHSDLPGSSRGHPGSSSIPPNRIERVTPENRSGNPARRAEAEQTVKQQREAKRQEKLAEYQRQLAKRQRTKLLWWVLGGVAVLLVAAVVVASIVFAPKTYTAGSAGVEIEGVQSFEFAGGEHVDGTVDYEQNPPAGGPHNNAWLSCGVYTEQQTNENLVHSLEHGAVWIAYDPKVISGGELDTLRSHAPRTYSIVSPYEGLPSPIVVTAWGHQLQLEDVNDPRIEQFYEEYWQGDSTPERGASCVGIEGPGKI</sequence>
<keyword evidence="2" id="KW-0472">Membrane</keyword>
<evidence type="ECO:0000256" key="1">
    <source>
        <dbReference type="SAM" id="MobiDB-lite"/>
    </source>
</evidence>
<feature type="transmembrane region" description="Helical" evidence="2">
    <location>
        <begin position="88"/>
        <end position="111"/>
    </location>
</feature>
<keyword evidence="2" id="KW-0812">Transmembrane</keyword>
<evidence type="ECO:0000313" key="3">
    <source>
        <dbReference type="EMBL" id="MBO3663156.1"/>
    </source>
</evidence>
<feature type="compositionally biased region" description="Basic and acidic residues" evidence="1">
    <location>
        <begin position="53"/>
        <end position="66"/>
    </location>
</feature>
<keyword evidence="2" id="KW-1133">Transmembrane helix</keyword>
<dbReference type="InterPro" id="IPR021454">
    <property type="entry name" value="DUF3105"/>
</dbReference>
<dbReference type="Pfam" id="PF11303">
    <property type="entry name" value="DUF3105"/>
    <property type="match status" value="1"/>
</dbReference>
<protein>
    <submittedName>
        <fullName evidence="3">DUF3105 domain-containing protein</fullName>
    </submittedName>
</protein>
<name>A0A939QPI0_9MICO</name>
<dbReference type="Proteomes" id="UP000680132">
    <property type="component" value="Unassembled WGS sequence"/>
</dbReference>